<feature type="compositionally biased region" description="Polar residues" evidence="3">
    <location>
        <begin position="23"/>
        <end position="40"/>
    </location>
</feature>
<gene>
    <name evidence="5" type="ORF">SLS60_000513</name>
</gene>
<dbReference type="Gene3D" id="1.20.1250.20">
    <property type="entry name" value="MFS general substrate transporter like domains"/>
    <property type="match status" value="2"/>
</dbReference>
<evidence type="ECO:0000256" key="3">
    <source>
        <dbReference type="SAM" id="MobiDB-lite"/>
    </source>
</evidence>
<dbReference type="SUPFAM" id="SSF103473">
    <property type="entry name" value="MFS general substrate transporter"/>
    <property type="match status" value="1"/>
</dbReference>
<evidence type="ECO:0000256" key="1">
    <source>
        <dbReference type="ARBA" id="ARBA00004141"/>
    </source>
</evidence>
<dbReference type="InterPro" id="IPR050327">
    <property type="entry name" value="Proton-linked_MCT"/>
</dbReference>
<comment type="similarity">
    <text evidence="2">Belongs to the major facilitator superfamily. Monocarboxylate porter (TC 2.A.1.13) family.</text>
</comment>
<evidence type="ECO:0000313" key="6">
    <source>
        <dbReference type="Proteomes" id="UP001521785"/>
    </source>
</evidence>
<dbReference type="InterPro" id="IPR036259">
    <property type="entry name" value="MFS_trans_sf"/>
</dbReference>
<evidence type="ECO:0008006" key="7">
    <source>
        <dbReference type="Google" id="ProtNLM"/>
    </source>
</evidence>
<feature type="transmembrane region" description="Helical" evidence="4">
    <location>
        <begin position="340"/>
        <end position="359"/>
    </location>
</feature>
<keyword evidence="4" id="KW-0472">Membrane</keyword>
<comment type="caution">
    <text evidence="5">The sequence shown here is derived from an EMBL/GenBank/DDBJ whole genome shotgun (WGS) entry which is preliminary data.</text>
</comment>
<keyword evidence="4" id="KW-1133">Transmembrane helix</keyword>
<keyword evidence="6" id="KW-1185">Reference proteome</keyword>
<feature type="transmembrane region" description="Helical" evidence="4">
    <location>
        <begin position="270"/>
        <end position="295"/>
    </location>
</feature>
<name>A0ABR3S6G4_9PLEO</name>
<accession>A0ABR3S6G4</accession>
<dbReference type="PANTHER" id="PTHR11360:SF287">
    <property type="entry name" value="MFS MONOCARBOXYLATE TRANSPORTER"/>
    <property type="match status" value="1"/>
</dbReference>
<sequence>MATNSVELHGVGSDMIRNFERQQPVSDNSSEPQHSVNEFSSLPPVDTGKEAWLFLAACWGVEAVTFGEIKSVFQNLDKISHEFPGFGFSFGVFQDYYTSHEPFAGSGSIAAIGTTTTGILYLGAPFVVTICKMYPRQARWFTLVGLFIASLGLAMSSFCTSVPQLIITQGVVFGSGGCISYCPCTLYIDEWFVRRKGLAYGIVWSAAGFGGAVLPLVLEALLQSVGFAKTAQICAGMLFAISAPLSFWVKPRLPYSASVQKKPLNMGFATTKVFILYQLANIVEATGYFLPAIYLPTYARTTLGVSNFLGALSTILVNISATVGLVLMGHFSDKLHVTTCMLISAAGVATSVLAIWGLASNLATLYVFCIFYGLFAGCWPAIWPGIMKEIAKQEGGETAGAANPMVLTHLCFGKGIGNVVSGPLSDALIKGRPWQGKVMGGYGSGFGVLIVYTGVTGLLSGANYLLKHLQLL</sequence>
<evidence type="ECO:0000256" key="4">
    <source>
        <dbReference type="SAM" id="Phobius"/>
    </source>
</evidence>
<evidence type="ECO:0000256" key="2">
    <source>
        <dbReference type="ARBA" id="ARBA00006727"/>
    </source>
</evidence>
<organism evidence="5 6">
    <name type="scientific">Paraconiothyrium brasiliense</name>
    <dbReference type="NCBI Taxonomy" id="300254"/>
    <lineage>
        <taxon>Eukaryota</taxon>
        <taxon>Fungi</taxon>
        <taxon>Dikarya</taxon>
        <taxon>Ascomycota</taxon>
        <taxon>Pezizomycotina</taxon>
        <taxon>Dothideomycetes</taxon>
        <taxon>Pleosporomycetidae</taxon>
        <taxon>Pleosporales</taxon>
        <taxon>Massarineae</taxon>
        <taxon>Didymosphaeriaceae</taxon>
        <taxon>Paraconiothyrium</taxon>
    </lineage>
</organism>
<reference evidence="5 6" key="1">
    <citation type="submission" date="2024-02" db="EMBL/GenBank/DDBJ databases">
        <title>De novo assembly and annotation of 12 fungi associated with fruit tree decline syndrome in Ontario, Canada.</title>
        <authorList>
            <person name="Sulman M."/>
            <person name="Ellouze W."/>
            <person name="Ilyukhin E."/>
        </authorList>
    </citation>
    <scope>NUCLEOTIDE SEQUENCE [LARGE SCALE GENOMIC DNA]</scope>
    <source>
        <strain evidence="5 6">M42-189</strain>
    </source>
</reference>
<feature type="region of interest" description="Disordered" evidence="3">
    <location>
        <begin position="23"/>
        <end position="42"/>
    </location>
</feature>
<protein>
    <recommendedName>
        <fullName evidence="7">Major facilitator superfamily (MFS) profile domain-containing protein</fullName>
    </recommendedName>
</protein>
<feature type="transmembrane region" description="Helical" evidence="4">
    <location>
        <begin position="307"/>
        <end position="328"/>
    </location>
</feature>
<feature type="transmembrane region" description="Helical" evidence="4">
    <location>
        <begin position="365"/>
        <end position="383"/>
    </location>
</feature>
<comment type="subcellular location">
    <subcellularLocation>
        <location evidence="1">Membrane</location>
        <topology evidence="1">Multi-pass membrane protein</topology>
    </subcellularLocation>
</comment>
<keyword evidence="4" id="KW-0812">Transmembrane</keyword>
<dbReference type="InterPro" id="IPR011701">
    <property type="entry name" value="MFS"/>
</dbReference>
<feature type="transmembrane region" description="Helical" evidence="4">
    <location>
        <begin position="140"/>
        <end position="158"/>
    </location>
</feature>
<proteinExistence type="inferred from homology"/>
<feature type="transmembrane region" description="Helical" evidence="4">
    <location>
        <begin position="198"/>
        <end position="218"/>
    </location>
</feature>
<evidence type="ECO:0000313" key="5">
    <source>
        <dbReference type="EMBL" id="KAL1612289.1"/>
    </source>
</evidence>
<feature type="transmembrane region" description="Helical" evidence="4">
    <location>
        <begin position="164"/>
        <end position="186"/>
    </location>
</feature>
<dbReference type="PANTHER" id="PTHR11360">
    <property type="entry name" value="MONOCARBOXYLATE TRANSPORTER"/>
    <property type="match status" value="1"/>
</dbReference>
<dbReference type="EMBL" id="JAKJXO020000001">
    <property type="protein sequence ID" value="KAL1612289.1"/>
    <property type="molecule type" value="Genomic_DNA"/>
</dbReference>
<feature type="transmembrane region" description="Helical" evidence="4">
    <location>
        <begin position="442"/>
        <end position="466"/>
    </location>
</feature>
<dbReference type="Pfam" id="PF07690">
    <property type="entry name" value="MFS_1"/>
    <property type="match status" value="1"/>
</dbReference>
<dbReference type="Proteomes" id="UP001521785">
    <property type="component" value="Unassembled WGS sequence"/>
</dbReference>
<feature type="transmembrane region" description="Helical" evidence="4">
    <location>
        <begin position="103"/>
        <end position="128"/>
    </location>
</feature>